<proteinExistence type="predicted"/>
<keyword evidence="1" id="KW-0472">Membrane</keyword>
<comment type="caution">
    <text evidence="2">The sequence shown here is derived from an EMBL/GenBank/DDBJ whole genome shotgun (WGS) entry which is preliminary data.</text>
</comment>
<accession>A0ABT9ZIK9</accession>
<feature type="transmembrane region" description="Helical" evidence="1">
    <location>
        <begin position="38"/>
        <end position="59"/>
    </location>
</feature>
<keyword evidence="1" id="KW-1133">Transmembrane helix</keyword>
<reference evidence="2 3" key="1">
    <citation type="submission" date="2023-07" db="EMBL/GenBank/DDBJ databases">
        <title>Genomic Encyclopedia of Type Strains, Phase IV (KMG-IV): sequencing the most valuable type-strain genomes for metagenomic binning, comparative biology and taxonomic classification.</title>
        <authorList>
            <person name="Goeker M."/>
        </authorList>
    </citation>
    <scope>NUCLEOTIDE SEQUENCE [LARGE SCALE GENOMIC DNA]</scope>
    <source>
        <strain evidence="2 3">DSM 29005</strain>
    </source>
</reference>
<sequence length="62" mass="7052">MNMTFALMLLTLFLSIFHFLYGYKEALRISNEDGRVNGVSVIFSIPLGFVFAILCTALYQQI</sequence>
<name>A0ABT9ZIK9_9BACI</name>
<evidence type="ECO:0000256" key="1">
    <source>
        <dbReference type="SAM" id="Phobius"/>
    </source>
</evidence>
<keyword evidence="1" id="KW-0812">Transmembrane</keyword>
<dbReference type="EMBL" id="JAUSUD010000017">
    <property type="protein sequence ID" value="MDQ0232107.1"/>
    <property type="molecule type" value="Genomic_DNA"/>
</dbReference>
<gene>
    <name evidence="2" type="ORF">J2S19_003392</name>
</gene>
<organism evidence="2 3">
    <name type="scientific">Metabacillus malikii</name>
    <dbReference type="NCBI Taxonomy" id="1504265"/>
    <lineage>
        <taxon>Bacteria</taxon>
        <taxon>Bacillati</taxon>
        <taxon>Bacillota</taxon>
        <taxon>Bacilli</taxon>
        <taxon>Bacillales</taxon>
        <taxon>Bacillaceae</taxon>
        <taxon>Metabacillus</taxon>
    </lineage>
</organism>
<evidence type="ECO:0000313" key="3">
    <source>
        <dbReference type="Proteomes" id="UP001234495"/>
    </source>
</evidence>
<evidence type="ECO:0000313" key="2">
    <source>
        <dbReference type="EMBL" id="MDQ0232107.1"/>
    </source>
</evidence>
<protein>
    <submittedName>
        <fullName evidence="2">Uncharacterized protein</fullName>
    </submittedName>
</protein>
<keyword evidence="3" id="KW-1185">Reference proteome</keyword>
<dbReference type="Proteomes" id="UP001234495">
    <property type="component" value="Unassembled WGS sequence"/>
</dbReference>
<dbReference type="RefSeq" id="WP_307344122.1">
    <property type="nucleotide sequence ID" value="NZ_JAUSUD010000017.1"/>
</dbReference>